<dbReference type="eggNOG" id="COG1319">
    <property type="taxonomic scope" value="Bacteria"/>
</dbReference>
<dbReference type="SUPFAM" id="SSF55447">
    <property type="entry name" value="CO dehydrogenase flavoprotein C-terminal domain-like"/>
    <property type="match status" value="1"/>
</dbReference>
<evidence type="ECO:0000256" key="1">
    <source>
        <dbReference type="ARBA" id="ARBA00022630"/>
    </source>
</evidence>
<dbReference type="SMART" id="SM01092">
    <property type="entry name" value="CO_deh_flav_C"/>
    <property type="match status" value="1"/>
</dbReference>
<dbReference type="InterPro" id="IPR005107">
    <property type="entry name" value="CO_DH_flav_C"/>
</dbReference>
<dbReference type="SUPFAM" id="SSF56176">
    <property type="entry name" value="FAD-binding/transporter-associated domain-like"/>
    <property type="match status" value="1"/>
</dbReference>
<dbReference type="Gene3D" id="3.30.465.10">
    <property type="match status" value="1"/>
</dbReference>
<dbReference type="OrthoDB" id="9789842at2"/>
<dbReference type="GO" id="GO:0004854">
    <property type="term" value="F:xanthine dehydrogenase activity"/>
    <property type="evidence" value="ECO:0007669"/>
    <property type="project" value="InterPro"/>
</dbReference>
<dbReference type="Gene3D" id="3.30.390.50">
    <property type="entry name" value="CO dehydrogenase flavoprotein, C-terminal domain"/>
    <property type="match status" value="1"/>
</dbReference>
<dbReference type="InterPro" id="IPR050031">
    <property type="entry name" value="XdhB_XDHase"/>
</dbReference>
<dbReference type="InterPro" id="IPR016169">
    <property type="entry name" value="FAD-bd_PCMH_sub2"/>
</dbReference>
<keyword evidence="3" id="KW-0560">Oxidoreductase</keyword>
<evidence type="ECO:0000313" key="6">
    <source>
        <dbReference type="Proteomes" id="UP000008550"/>
    </source>
</evidence>
<evidence type="ECO:0000259" key="4">
    <source>
        <dbReference type="PROSITE" id="PS51387"/>
    </source>
</evidence>
<dbReference type="PANTHER" id="PTHR42659">
    <property type="entry name" value="XANTHINE DEHYDROGENASE SUBUNIT C-RELATED"/>
    <property type="match status" value="1"/>
</dbReference>
<dbReference type="STRING" id="498761.HM1_2647"/>
<accession>B0TBG3</accession>
<keyword evidence="1" id="KW-0285">Flavoprotein</keyword>
<evidence type="ECO:0000256" key="2">
    <source>
        <dbReference type="ARBA" id="ARBA00022827"/>
    </source>
</evidence>
<keyword evidence="2" id="KW-0274">FAD</keyword>
<dbReference type="InterPro" id="IPR036318">
    <property type="entry name" value="FAD-bd_PCMH-like_sf"/>
</dbReference>
<dbReference type="Gene3D" id="3.30.43.10">
    <property type="entry name" value="Uridine Diphospho-n-acetylenolpyruvylglucosamine Reductase, domain 2"/>
    <property type="match status" value="1"/>
</dbReference>
<proteinExistence type="predicted"/>
<protein>
    <submittedName>
        <fullName evidence="5">Dehydrogenase, fad-binding subunit-containing</fullName>
    </submittedName>
</protein>
<dbReference type="AlphaFoldDB" id="B0TBG3"/>
<dbReference type="InterPro" id="IPR016167">
    <property type="entry name" value="FAD-bd_PCMH_sub1"/>
</dbReference>
<dbReference type="Pfam" id="PF03450">
    <property type="entry name" value="CO_deh_flav_C"/>
    <property type="match status" value="1"/>
</dbReference>
<dbReference type="PROSITE" id="PS51387">
    <property type="entry name" value="FAD_PCMH"/>
    <property type="match status" value="1"/>
</dbReference>
<dbReference type="NCBIfam" id="NF007427">
    <property type="entry name" value="PRK09971.1"/>
    <property type="match status" value="1"/>
</dbReference>
<dbReference type="Pfam" id="PF00941">
    <property type="entry name" value="FAD_binding_5"/>
    <property type="match status" value="1"/>
</dbReference>
<dbReference type="FunFam" id="3.30.465.10:FF:000017">
    <property type="entry name" value="Xanthine dehydrogenase, FAD binding subunit"/>
    <property type="match status" value="1"/>
</dbReference>
<dbReference type="GO" id="GO:0071949">
    <property type="term" value="F:FAD binding"/>
    <property type="evidence" value="ECO:0007669"/>
    <property type="project" value="InterPro"/>
</dbReference>
<dbReference type="Proteomes" id="UP000008550">
    <property type="component" value="Chromosome"/>
</dbReference>
<feature type="domain" description="FAD-binding PCMH-type" evidence="4">
    <location>
        <begin position="1"/>
        <end position="176"/>
    </location>
</feature>
<evidence type="ECO:0000313" key="5">
    <source>
        <dbReference type="EMBL" id="ABZ85176.1"/>
    </source>
</evidence>
<dbReference type="InterPro" id="IPR051312">
    <property type="entry name" value="Diverse_Substr_Oxidored"/>
</dbReference>
<evidence type="ECO:0000256" key="3">
    <source>
        <dbReference type="ARBA" id="ARBA00023002"/>
    </source>
</evidence>
<dbReference type="HOGENOM" id="CLU_058050_0_1_9"/>
<dbReference type="InterPro" id="IPR036683">
    <property type="entry name" value="CO_DH_flav_C_dom_sf"/>
</dbReference>
<gene>
    <name evidence="5" type="ORF">HM1_2647</name>
</gene>
<dbReference type="PANTHER" id="PTHR42659:SF9">
    <property type="entry name" value="XANTHINE DEHYDROGENASE FAD-BINDING SUBUNIT XDHB-RELATED"/>
    <property type="match status" value="1"/>
</dbReference>
<dbReference type="KEGG" id="hmo:HM1_2647"/>
<sequence length="295" mass="31287">MFDIARYDEARSVDEAVALLAANPQARLIAGGTDVLIRIREGKQPEAHLVGIRHIAALTRIERKDDGTLFIGAAATFSRIASDPLIRQCLPVLAEAVDTVGGPQIRRVATIGGNVCNGATSADSASTLFALDAILQIQGPKGIRLTPIHQFYRGPGKVNLGPAEVLTAIVIAPESYEGYGGHYIKYAMRKAMDIATLGCSVNCKVAGGNILADVRLAFGVAAPTPIRCPEAEGVVKGKPFSLELVESFGNAAAAEINPRTSWRASREFRLHLAKELSKQALVKAFQQAGGLIHGD</sequence>
<dbReference type="InterPro" id="IPR002346">
    <property type="entry name" value="Mopterin_DH_FAD-bd"/>
</dbReference>
<dbReference type="NCBIfam" id="NF043083">
    <property type="entry name" value="XdhB_XDHase"/>
    <property type="match status" value="1"/>
</dbReference>
<reference evidence="5 6" key="1">
    <citation type="journal article" date="2008" name="J. Bacteriol.">
        <title>The genome of Heliobacterium modesticaldum, a phototrophic representative of the Firmicutes containing the simplest photosynthetic apparatus.</title>
        <authorList>
            <person name="Sattley W.M."/>
            <person name="Madigan M.T."/>
            <person name="Swingley W.D."/>
            <person name="Cheung P.C."/>
            <person name="Clocksin K.M."/>
            <person name="Conrad A.L."/>
            <person name="Dejesa L.C."/>
            <person name="Honchak B.M."/>
            <person name="Jung D.O."/>
            <person name="Karbach L.E."/>
            <person name="Kurdoglu A."/>
            <person name="Lahiri S."/>
            <person name="Mastrian S.D."/>
            <person name="Page L.E."/>
            <person name="Taylor H.L."/>
            <person name="Wang Z.T."/>
            <person name="Raymond J."/>
            <person name="Chen M."/>
            <person name="Blankenship R.E."/>
            <person name="Touchman J.W."/>
        </authorList>
    </citation>
    <scope>NUCLEOTIDE SEQUENCE [LARGE SCALE GENOMIC DNA]</scope>
    <source>
        <strain evidence="6">ATCC 51547 / Ice1</strain>
    </source>
</reference>
<organism evidence="5 6">
    <name type="scientific">Heliobacterium modesticaldum (strain ATCC 51547 / Ice1)</name>
    <dbReference type="NCBI Taxonomy" id="498761"/>
    <lineage>
        <taxon>Bacteria</taxon>
        <taxon>Bacillati</taxon>
        <taxon>Bacillota</taxon>
        <taxon>Clostridia</taxon>
        <taxon>Eubacteriales</taxon>
        <taxon>Heliobacteriaceae</taxon>
        <taxon>Heliomicrobium</taxon>
    </lineage>
</organism>
<name>B0TBG3_HELMI</name>
<keyword evidence="6" id="KW-1185">Reference proteome</keyword>
<dbReference type="InterPro" id="IPR016166">
    <property type="entry name" value="FAD-bd_PCMH"/>
</dbReference>
<dbReference type="EMBL" id="CP000930">
    <property type="protein sequence ID" value="ABZ85176.1"/>
    <property type="molecule type" value="Genomic_DNA"/>
</dbReference>
<dbReference type="RefSeq" id="WP_012283664.1">
    <property type="nucleotide sequence ID" value="NC_010337.2"/>
</dbReference>
<dbReference type="GO" id="GO:0002197">
    <property type="term" value="C:xanthine dehydrogenase complex"/>
    <property type="evidence" value="ECO:0007669"/>
    <property type="project" value="InterPro"/>
</dbReference>